<evidence type="ECO:0000313" key="1">
    <source>
        <dbReference type="EMBL" id="SEQ96832.1"/>
    </source>
</evidence>
<proteinExistence type="predicted"/>
<evidence type="ECO:0000313" key="2">
    <source>
        <dbReference type="Proteomes" id="UP000182584"/>
    </source>
</evidence>
<accession>A0A1H9KCM0</accession>
<reference evidence="1 2" key="1">
    <citation type="submission" date="2016-10" db="EMBL/GenBank/DDBJ databases">
        <authorList>
            <person name="de Groot N.N."/>
        </authorList>
    </citation>
    <scope>NUCLEOTIDE SEQUENCE [LARGE SCALE GENOMIC DNA]</scope>
    <source>
        <strain evidence="1 2">AR40</strain>
    </source>
</reference>
<gene>
    <name evidence="1" type="ORF">SAMN04487884_1018</name>
</gene>
<organism evidence="1 2">
    <name type="scientific">Butyrivibrio fibrisolvens</name>
    <dbReference type="NCBI Taxonomy" id="831"/>
    <lineage>
        <taxon>Bacteria</taxon>
        <taxon>Bacillati</taxon>
        <taxon>Bacillota</taxon>
        <taxon>Clostridia</taxon>
        <taxon>Lachnospirales</taxon>
        <taxon>Lachnospiraceae</taxon>
        <taxon>Butyrivibrio</taxon>
    </lineage>
</organism>
<name>A0A1H9KCM0_BUTFI</name>
<dbReference type="Proteomes" id="UP000182584">
    <property type="component" value="Unassembled WGS sequence"/>
</dbReference>
<dbReference type="EMBL" id="FOGJ01000001">
    <property type="protein sequence ID" value="SEQ96832.1"/>
    <property type="molecule type" value="Genomic_DNA"/>
</dbReference>
<sequence length="55" mass="6225">MRKIIRSVTIIAMLSVLCLPVLGCTRFTESHLICEDDFNEYTAPRPLDITDNLSV</sequence>
<dbReference type="AlphaFoldDB" id="A0A1H9KCM0"/>
<protein>
    <submittedName>
        <fullName evidence="1">Uncharacterized protein</fullName>
    </submittedName>
</protein>